<dbReference type="EMBL" id="UINC01173259">
    <property type="protein sequence ID" value="SVD78759.1"/>
    <property type="molecule type" value="Genomic_DNA"/>
</dbReference>
<name>A0A382Y6V6_9ZZZZ</name>
<organism evidence="1">
    <name type="scientific">marine metagenome</name>
    <dbReference type="NCBI Taxonomy" id="408172"/>
    <lineage>
        <taxon>unclassified sequences</taxon>
        <taxon>metagenomes</taxon>
        <taxon>ecological metagenomes</taxon>
    </lineage>
</organism>
<evidence type="ECO:0000313" key="1">
    <source>
        <dbReference type="EMBL" id="SVD78759.1"/>
    </source>
</evidence>
<proteinExistence type="predicted"/>
<reference evidence="1" key="1">
    <citation type="submission" date="2018-05" db="EMBL/GenBank/DDBJ databases">
        <authorList>
            <person name="Lanie J.A."/>
            <person name="Ng W.-L."/>
            <person name="Kazmierczak K.M."/>
            <person name="Andrzejewski T.M."/>
            <person name="Davidsen T.M."/>
            <person name="Wayne K.J."/>
            <person name="Tettelin H."/>
            <person name="Glass J.I."/>
            <person name="Rusch D."/>
            <person name="Podicherti R."/>
            <person name="Tsui H.-C.T."/>
            <person name="Winkler M.E."/>
        </authorList>
    </citation>
    <scope>NUCLEOTIDE SEQUENCE</scope>
</reference>
<feature type="non-terminal residue" evidence="1">
    <location>
        <position position="1"/>
    </location>
</feature>
<feature type="non-terminal residue" evidence="1">
    <location>
        <position position="265"/>
    </location>
</feature>
<protein>
    <submittedName>
        <fullName evidence="1">Uncharacterized protein</fullName>
    </submittedName>
</protein>
<sequence length="265" mass="26426">RPRAGDSMRSISGIRILALAACLGLAGPVFAVVIHESALISPETLDPGDEFGASVGLGAEQLFGGAPGAVSEVGEVFRFSRVEGAWQGDIPISPVSAERFGFTLALSTDELGDPWIVVGQKRYNTLFGWIPARITTVGFIDDGSSSTSSANGSSSSADDFASAVAISAGGAVRTALAGAPRRVQTTDAVTSVSVLFVGSGYANDDIGAIVTFSGGGGEGAQGEIASVSSGGEINSIRITEGGSGYTSNPSVVIPQAVGGGIPATG</sequence>
<gene>
    <name evidence="1" type="ORF">METZ01_LOCUS431613</name>
</gene>
<dbReference type="AlphaFoldDB" id="A0A382Y6V6"/>
<accession>A0A382Y6V6</accession>